<dbReference type="Gene3D" id="3.30.70.360">
    <property type="match status" value="1"/>
</dbReference>
<dbReference type="FunFam" id="3.30.70.360:FF:000001">
    <property type="entry name" value="N-acetyldiaminopimelate deacetylase"/>
    <property type="match status" value="1"/>
</dbReference>
<keyword evidence="5" id="KW-1185">Reference proteome</keyword>
<feature type="binding site" evidence="2">
    <location>
        <position position="134"/>
    </location>
    <ligand>
        <name>Mn(2+)</name>
        <dbReference type="ChEBI" id="CHEBI:29035"/>
        <label>2</label>
    </ligand>
</feature>
<dbReference type="SUPFAM" id="SSF53187">
    <property type="entry name" value="Zn-dependent exopeptidases"/>
    <property type="match status" value="1"/>
</dbReference>
<gene>
    <name evidence="4" type="ORF">FGL98_08370</name>
</gene>
<evidence type="ECO:0000313" key="4">
    <source>
        <dbReference type="EMBL" id="TWP36770.1"/>
    </source>
</evidence>
<dbReference type="InterPro" id="IPR002933">
    <property type="entry name" value="Peptidase_M20"/>
</dbReference>
<reference evidence="4 5" key="2">
    <citation type="submission" date="2019-08" db="EMBL/GenBank/DDBJ databases">
        <title>Jejuicoccus antrihumi gen. nov., sp. nov., a new member of the family Dermacoccaceae isolated from a cave.</title>
        <authorList>
            <person name="Schumann P."/>
            <person name="Kim I.S."/>
        </authorList>
    </citation>
    <scope>NUCLEOTIDE SEQUENCE [LARGE SCALE GENOMIC DNA]</scope>
    <source>
        <strain evidence="4 5">C5-26</strain>
    </source>
</reference>
<name>A0A563E2J8_9MICO</name>
<comment type="caution">
    <text evidence="4">The sequence shown here is derived from an EMBL/GenBank/DDBJ whole genome shotgun (WGS) entry which is preliminary data.</text>
</comment>
<dbReference type="Pfam" id="PF07687">
    <property type="entry name" value="M20_dimer"/>
    <property type="match status" value="1"/>
</dbReference>
<dbReference type="Proteomes" id="UP000320244">
    <property type="component" value="Unassembled WGS sequence"/>
</dbReference>
<dbReference type="NCBIfam" id="TIGR01891">
    <property type="entry name" value="amidohydrolases"/>
    <property type="match status" value="1"/>
</dbReference>
<comment type="cofactor">
    <cofactor evidence="2">
        <name>Mn(2+)</name>
        <dbReference type="ChEBI" id="CHEBI:29035"/>
    </cofactor>
    <text evidence="2">The Mn(2+) ion enhances activity.</text>
</comment>
<protein>
    <submittedName>
        <fullName evidence="4">Amidohydrolase</fullName>
    </submittedName>
</protein>
<dbReference type="PANTHER" id="PTHR11014:SF63">
    <property type="entry name" value="METALLOPEPTIDASE, PUTATIVE (AFU_ORTHOLOGUE AFUA_6G09600)-RELATED"/>
    <property type="match status" value="1"/>
</dbReference>
<keyword evidence="2" id="KW-0464">Manganese</keyword>
<reference evidence="4 5" key="1">
    <citation type="submission" date="2019-05" db="EMBL/GenBank/DDBJ databases">
        <authorList>
            <person name="Lee S.D."/>
        </authorList>
    </citation>
    <scope>NUCLEOTIDE SEQUENCE [LARGE SCALE GENOMIC DNA]</scope>
    <source>
        <strain evidence="4 5">C5-26</strain>
    </source>
</reference>
<evidence type="ECO:0000256" key="2">
    <source>
        <dbReference type="PIRSR" id="PIRSR005962-1"/>
    </source>
</evidence>
<dbReference type="AlphaFoldDB" id="A0A563E2J8"/>
<sequence length="385" mass="40217">MSVDLRRLRAALAEELPAATRLRHAIHADPHISGQENPTAELVADAIGVGDWVTVADTGRLTRLGEGPCVVLRAELDALPLTEQTGVAWAATGIAMHACGHDVHLAAVTAVARAIHAVSGPTANVAVLLQPREERAPSGAQDVVASGILHRIGTRAVVAAHVQPQVAAGTITVTPGVVNASTDEFQVTITGSGGHVGYPHTVHDPIAALCQTALNLQALVPRSVDPIHGAVCMIGCIHAGTANNVIPDRASAAGSLRLMRPDDREPTLERMRQIVQHTATAHECTGQLTVTEGEPVLANDPTLASATTSWLTTMGHTTTDNFRSFGADDFSYYGHQHPALMMFVGTGGDHGLHDTRFLPDDRTIATVAEALLAGYLAATNPVGAQ</sequence>
<dbReference type="GO" id="GO:0046872">
    <property type="term" value="F:metal ion binding"/>
    <property type="evidence" value="ECO:0007669"/>
    <property type="project" value="UniProtKB-KW"/>
</dbReference>
<keyword evidence="1 4" id="KW-0378">Hydrolase</keyword>
<feature type="binding site" evidence="2">
    <location>
        <position position="99"/>
    </location>
    <ligand>
        <name>Mn(2+)</name>
        <dbReference type="ChEBI" id="CHEBI:29035"/>
        <label>2</label>
    </ligand>
</feature>
<dbReference type="InterPro" id="IPR036264">
    <property type="entry name" value="Bact_exopeptidase_dim_dom"/>
</dbReference>
<proteinExistence type="predicted"/>
<dbReference type="Gene3D" id="3.40.630.10">
    <property type="entry name" value="Zn peptidases"/>
    <property type="match status" value="1"/>
</dbReference>
<feature type="binding site" evidence="2">
    <location>
        <position position="161"/>
    </location>
    <ligand>
        <name>Mn(2+)</name>
        <dbReference type="ChEBI" id="CHEBI:29035"/>
        <label>2</label>
    </ligand>
</feature>
<dbReference type="InterPro" id="IPR017439">
    <property type="entry name" value="Amidohydrolase"/>
</dbReference>
<feature type="domain" description="Peptidase M20 dimerisation" evidence="3">
    <location>
        <begin position="184"/>
        <end position="279"/>
    </location>
</feature>
<dbReference type="EMBL" id="VCQV01000009">
    <property type="protein sequence ID" value="TWP36770.1"/>
    <property type="molecule type" value="Genomic_DNA"/>
</dbReference>
<dbReference type="PIRSF" id="PIRSF005962">
    <property type="entry name" value="Pept_M20D_amidohydro"/>
    <property type="match status" value="1"/>
</dbReference>
<dbReference type="GO" id="GO:0050118">
    <property type="term" value="F:N-acetyldiaminopimelate deacetylase activity"/>
    <property type="evidence" value="ECO:0007669"/>
    <property type="project" value="UniProtKB-ARBA"/>
</dbReference>
<accession>A0A563E2J8</accession>
<evidence type="ECO:0000313" key="5">
    <source>
        <dbReference type="Proteomes" id="UP000320244"/>
    </source>
</evidence>
<dbReference type="Pfam" id="PF01546">
    <property type="entry name" value="Peptidase_M20"/>
    <property type="match status" value="1"/>
</dbReference>
<dbReference type="RefSeq" id="WP_146316311.1">
    <property type="nucleotide sequence ID" value="NZ_VCQV01000009.1"/>
</dbReference>
<evidence type="ECO:0000256" key="1">
    <source>
        <dbReference type="ARBA" id="ARBA00022801"/>
    </source>
</evidence>
<dbReference type="SUPFAM" id="SSF55031">
    <property type="entry name" value="Bacterial exopeptidase dimerisation domain"/>
    <property type="match status" value="1"/>
</dbReference>
<dbReference type="PANTHER" id="PTHR11014">
    <property type="entry name" value="PEPTIDASE M20 FAMILY MEMBER"/>
    <property type="match status" value="1"/>
</dbReference>
<feature type="binding site" evidence="2">
    <location>
        <position position="353"/>
    </location>
    <ligand>
        <name>Mn(2+)</name>
        <dbReference type="ChEBI" id="CHEBI:29035"/>
        <label>2</label>
    </ligand>
</feature>
<dbReference type="OrthoDB" id="9777385at2"/>
<organism evidence="4 5">
    <name type="scientific">Leekyejoonella antrihumi</name>
    <dbReference type="NCBI Taxonomy" id="1660198"/>
    <lineage>
        <taxon>Bacteria</taxon>
        <taxon>Bacillati</taxon>
        <taxon>Actinomycetota</taxon>
        <taxon>Actinomycetes</taxon>
        <taxon>Micrococcales</taxon>
        <taxon>Dermacoccaceae</taxon>
        <taxon>Leekyejoonella</taxon>
    </lineage>
</organism>
<evidence type="ECO:0000259" key="3">
    <source>
        <dbReference type="Pfam" id="PF07687"/>
    </source>
</evidence>
<dbReference type="InterPro" id="IPR011650">
    <property type="entry name" value="Peptidase_M20_dimer"/>
</dbReference>
<feature type="binding site" evidence="2">
    <location>
        <position position="101"/>
    </location>
    <ligand>
        <name>Mn(2+)</name>
        <dbReference type="ChEBI" id="CHEBI:29035"/>
        <label>2</label>
    </ligand>
</feature>
<keyword evidence="2" id="KW-0479">Metal-binding</keyword>
<dbReference type="GO" id="GO:0019877">
    <property type="term" value="P:diaminopimelate biosynthetic process"/>
    <property type="evidence" value="ECO:0007669"/>
    <property type="project" value="UniProtKB-ARBA"/>
</dbReference>